<dbReference type="FunFam" id="3.30.200.20:FF:000231">
    <property type="entry name" value="Cyclin-dependent kinase B2,2"/>
    <property type="match status" value="1"/>
</dbReference>
<evidence type="ECO:0000313" key="6">
    <source>
        <dbReference type="Proteomes" id="UP000682877"/>
    </source>
</evidence>
<dbReference type="PANTHER" id="PTHR24056:SF539">
    <property type="entry name" value="CYCLIN-DEPENDENT KINASE B1-1"/>
    <property type="match status" value="1"/>
</dbReference>
<protein>
    <recommendedName>
        <fullName evidence="4">Protein kinase domain-containing protein</fullName>
    </recommendedName>
</protein>
<dbReference type="InterPro" id="IPR050108">
    <property type="entry name" value="CDK"/>
</dbReference>
<dbReference type="PANTHER" id="PTHR24056">
    <property type="entry name" value="CELL DIVISION PROTEIN KINASE"/>
    <property type="match status" value="1"/>
</dbReference>
<proteinExistence type="predicted"/>
<dbReference type="GO" id="GO:0010468">
    <property type="term" value="P:regulation of gene expression"/>
    <property type="evidence" value="ECO:0007669"/>
    <property type="project" value="TreeGrafter"/>
</dbReference>
<dbReference type="SUPFAM" id="SSF56112">
    <property type="entry name" value="Protein kinase-like (PK-like)"/>
    <property type="match status" value="1"/>
</dbReference>
<dbReference type="EMBL" id="LR999455">
    <property type="protein sequence ID" value="CAE6076223.1"/>
    <property type="molecule type" value="Genomic_DNA"/>
</dbReference>
<dbReference type="GO" id="GO:0007165">
    <property type="term" value="P:signal transduction"/>
    <property type="evidence" value="ECO:0007669"/>
    <property type="project" value="TreeGrafter"/>
</dbReference>
<dbReference type="Proteomes" id="UP000682877">
    <property type="component" value="Chromosome 5"/>
</dbReference>
<organism evidence="5 6">
    <name type="scientific">Arabidopsis arenosa</name>
    <name type="common">Sand rock-cress</name>
    <name type="synonym">Cardaminopsis arenosa</name>
    <dbReference type="NCBI Taxonomy" id="38785"/>
    <lineage>
        <taxon>Eukaryota</taxon>
        <taxon>Viridiplantae</taxon>
        <taxon>Streptophyta</taxon>
        <taxon>Embryophyta</taxon>
        <taxon>Tracheophyta</taxon>
        <taxon>Spermatophyta</taxon>
        <taxon>Magnoliopsida</taxon>
        <taxon>eudicotyledons</taxon>
        <taxon>Gunneridae</taxon>
        <taxon>Pentapetalae</taxon>
        <taxon>rosids</taxon>
        <taxon>malvids</taxon>
        <taxon>Brassicales</taxon>
        <taxon>Brassicaceae</taxon>
        <taxon>Camelineae</taxon>
        <taxon>Arabidopsis</taxon>
    </lineage>
</organism>
<sequence>MEKYEKLEKVGEGTYGKVYKAMEKGTGKLVALKKTRLEMDEEGIPPTALREISLLQMLSTSIYVVRLLCVEHVHQPSTKSQSTKSNLYLVFEYLDTDLKKFIDSYRKGPNPKPLEPFLIQKLMFQLSEMVRRQALFPGDSEFQQLLHIFRLLGTPTEQQWPGVSTLRDWHVYPKWEPQDLTLAVPSLSPEGVDLLTKLLKYNPAERISAKTALDHPYFDSLDKSQF</sequence>
<dbReference type="GO" id="GO:0004693">
    <property type="term" value="F:cyclin-dependent protein serine/threonine kinase activity"/>
    <property type="evidence" value="ECO:0007669"/>
    <property type="project" value="TreeGrafter"/>
</dbReference>
<evidence type="ECO:0000256" key="2">
    <source>
        <dbReference type="ARBA" id="ARBA00022840"/>
    </source>
</evidence>
<dbReference type="PROSITE" id="PS00107">
    <property type="entry name" value="PROTEIN_KINASE_ATP"/>
    <property type="match status" value="1"/>
</dbReference>
<reference evidence="5" key="1">
    <citation type="submission" date="2021-01" db="EMBL/GenBank/DDBJ databases">
        <authorList>
            <person name="Bezrukov I."/>
        </authorList>
    </citation>
    <scope>NUCLEOTIDE SEQUENCE</scope>
</reference>
<dbReference type="GO" id="GO:0005634">
    <property type="term" value="C:nucleus"/>
    <property type="evidence" value="ECO:0007669"/>
    <property type="project" value="TreeGrafter"/>
</dbReference>
<gene>
    <name evidence="5" type="ORF">AARE701A_LOCUS13365</name>
</gene>
<dbReference type="PROSITE" id="PS50011">
    <property type="entry name" value="PROTEIN_KINASE_DOM"/>
    <property type="match status" value="1"/>
</dbReference>
<dbReference type="GO" id="GO:0010389">
    <property type="term" value="P:regulation of G2/M transition of mitotic cell cycle"/>
    <property type="evidence" value="ECO:0007669"/>
    <property type="project" value="TreeGrafter"/>
</dbReference>
<dbReference type="SMART" id="SM00220">
    <property type="entry name" value="S_TKc"/>
    <property type="match status" value="1"/>
</dbReference>
<evidence type="ECO:0000259" key="4">
    <source>
        <dbReference type="PROSITE" id="PS50011"/>
    </source>
</evidence>
<dbReference type="GO" id="GO:0000307">
    <property type="term" value="C:cyclin-dependent protein kinase holoenzyme complex"/>
    <property type="evidence" value="ECO:0007669"/>
    <property type="project" value="TreeGrafter"/>
</dbReference>
<dbReference type="AlphaFoldDB" id="A0A8S2AF44"/>
<dbReference type="Gene3D" id="1.10.510.10">
    <property type="entry name" value="Transferase(Phosphotransferase) domain 1"/>
    <property type="match status" value="1"/>
</dbReference>
<dbReference type="Pfam" id="PF00069">
    <property type="entry name" value="Pkinase"/>
    <property type="match status" value="1"/>
</dbReference>
<keyword evidence="1 3" id="KW-0547">Nucleotide-binding</keyword>
<evidence type="ECO:0000313" key="5">
    <source>
        <dbReference type="EMBL" id="CAE6076223.1"/>
    </source>
</evidence>
<evidence type="ECO:0000256" key="1">
    <source>
        <dbReference type="ARBA" id="ARBA00022741"/>
    </source>
</evidence>
<keyword evidence="2 3" id="KW-0067">ATP-binding</keyword>
<dbReference type="InterPro" id="IPR000719">
    <property type="entry name" value="Prot_kinase_dom"/>
</dbReference>
<feature type="domain" description="Protein kinase" evidence="4">
    <location>
        <begin position="4"/>
        <end position="226"/>
    </location>
</feature>
<accession>A0A8S2AF44</accession>
<dbReference type="InterPro" id="IPR017441">
    <property type="entry name" value="Protein_kinase_ATP_BS"/>
</dbReference>
<dbReference type="GO" id="GO:0005737">
    <property type="term" value="C:cytoplasm"/>
    <property type="evidence" value="ECO:0007669"/>
    <property type="project" value="TreeGrafter"/>
</dbReference>
<feature type="binding site" evidence="3">
    <location>
        <position position="33"/>
    </location>
    <ligand>
        <name>ATP</name>
        <dbReference type="ChEBI" id="CHEBI:30616"/>
    </ligand>
</feature>
<dbReference type="GO" id="GO:0000082">
    <property type="term" value="P:G1/S transition of mitotic cell cycle"/>
    <property type="evidence" value="ECO:0007669"/>
    <property type="project" value="TreeGrafter"/>
</dbReference>
<dbReference type="InterPro" id="IPR011009">
    <property type="entry name" value="Kinase-like_dom_sf"/>
</dbReference>
<keyword evidence="6" id="KW-1185">Reference proteome</keyword>
<evidence type="ECO:0000256" key="3">
    <source>
        <dbReference type="PROSITE-ProRule" id="PRU10141"/>
    </source>
</evidence>
<name>A0A8S2AF44_ARAAE</name>
<dbReference type="GO" id="GO:0030332">
    <property type="term" value="F:cyclin binding"/>
    <property type="evidence" value="ECO:0007669"/>
    <property type="project" value="TreeGrafter"/>
</dbReference>
<dbReference type="Gene3D" id="3.30.200.20">
    <property type="entry name" value="Phosphorylase Kinase, domain 1"/>
    <property type="match status" value="1"/>
</dbReference>
<dbReference type="GO" id="GO:0005524">
    <property type="term" value="F:ATP binding"/>
    <property type="evidence" value="ECO:0007669"/>
    <property type="project" value="UniProtKB-UniRule"/>
</dbReference>